<dbReference type="Gene3D" id="2.30.40.10">
    <property type="entry name" value="Urease, subunit C, domain 1"/>
    <property type="match status" value="1"/>
</dbReference>
<feature type="domain" description="Amidohydrolase-related" evidence="6">
    <location>
        <begin position="61"/>
        <end position="386"/>
    </location>
</feature>
<dbReference type="SUPFAM" id="SSF51338">
    <property type="entry name" value="Composite domain of metallo-dependent hydrolases"/>
    <property type="match status" value="1"/>
</dbReference>
<dbReference type="PIRSF" id="PIRSF038994">
    <property type="entry name" value="NagA"/>
    <property type="match status" value="1"/>
</dbReference>
<dbReference type="InterPro" id="IPR003764">
    <property type="entry name" value="GlcNAc_6-P_deAcase"/>
</dbReference>
<organism evidence="7 8">
    <name type="scientific">Microbacterium gilvum</name>
    <dbReference type="NCBI Taxonomy" id="1336204"/>
    <lineage>
        <taxon>Bacteria</taxon>
        <taxon>Bacillati</taxon>
        <taxon>Actinomycetota</taxon>
        <taxon>Actinomycetes</taxon>
        <taxon>Micrococcales</taxon>
        <taxon>Microbacteriaceae</taxon>
        <taxon>Microbacterium</taxon>
    </lineage>
</organism>
<dbReference type="CDD" id="cd00854">
    <property type="entry name" value="NagA"/>
    <property type="match status" value="1"/>
</dbReference>
<evidence type="ECO:0000256" key="2">
    <source>
        <dbReference type="ARBA" id="ARBA00022723"/>
    </source>
</evidence>
<protein>
    <submittedName>
        <fullName evidence="7">N-acetylglucosamine-6-phosphate deacetylase</fullName>
    </submittedName>
</protein>
<dbReference type="InterPro" id="IPR006680">
    <property type="entry name" value="Amidohydro-rel"/>
</dbReference>
<dbReference type="InterPro" id="IPR032466">
    <property type="entry name" value="Metal_Hydrolase"/>
</dbReference>
<dbReference type="InterPro" id="IPR011059">
    <property type="entry name" value="Metal-dep_hydrolase_composite"/>
</dbReference>
<proteinExistence type="inferred from homology"/>
<evidence type="ECO:0000259" key="6">
    <source>
        <dbReference type="Pfam" id="PF01979"/>
    </source>
</evidence>
<keyword evidence="3 5" id="KW-0378">Hydrolase</keyword>
<dbReference type="PANTHER" id="PTHR11113:SF14">
    <property type="entry name" value="N-ACETYLGLUCOSAMINE-6-PHOSPHATE DEACETYLASE"/>
    <property type="match status" value="1"/>
</dbReference>
<comment type="similarity">
    <text evidence="1 5">Belongs to the metallo-dependent hydrolases superfamily. NagA family.</text>
</comment>
<evidence type="ECO:0000256" key="1">
    <source>
        <dbReference type="ARBA" id="ARBA00010716"/>
    </source>
</evidence>
<dbReference type="Gene3D" id="3.20.20.140">
    <property type="entry name" value="Metal-dependent hydrolases"/>
    <property type="match status" value="1"/>
</dbReference>
<evidence type="ECO:0000256" key="4">
    <source>
        <dbReference type="ARBA" id="ARBA00023277"/>
    </source>
</evidence>
<evidence type="ECO:0000313" key="8">
    <source>
        <dbReference type="Proteomes" id="UP001501645"/>
    </source>
</evidence>
<sequence>MGLLLHSAMLVTDGRAVRGGWLRAEHGRIVATGDGEGWRAAAQAGDVVHDLRELAGDGALLSPGLVDLHVHGGAGAAVDDGATAIRTTRSLHRAHGTTSAVVSLVTASIDALVERVGAVARLTREDAGVLGSHLEGPFLDPGHHGAHDPALLVAPSEDAVARVLDAGVVDGRQTIRQVTIAPELPGAMAAIRRLTESGIVAAIGHTDADAATTRQAVEAGATLLTHAFNAMPGIHHRAPGPVPVAIDDDRVVLELIADGVHVADEVMRMLLRSAPGRIALVTDAMAATGMADGDFRLGDLDVMVTDGVARVAGTDTIAGSTLTQDAAVRRIAGLGVPIGEALRAATSTPAGVLGMAGEIGTLRVAARADLVLWTSGLEIAHVWTAGDE</sequence>
<dbReference type="RefSeq" id="WP_345440540.1">
    <property type="nucleotide sequence ID" value="NZ_BAABKO010000005.1"/>
</dbReference>
<evidence type="ECO:0000313" key="7">
    <source>
        <dbReference type="EMBL" id="GAA4781756.1"/>
    </source>
</evidence>
<dbReference type="EMBL" id="BAABKO010000005">
    <property type="protein sequence ID" value="GAA4781756.1"/>
    <property type="molecule type" value="Genomic_DNA"/>
</dbReference>
<keyword evidence="2" id="KW-0479">Metal-binding</keyword>
<evidence type="ECO:0000256" key="5">
    <source>
        <dbReference type="PIRNR" id="PIRNR038994"/>
    </source>
</evidence>
<reference evidence="8" key="1">
    <citation type="journal article" date="2019" name="Int. J. Syst. Evol. Microbiol.">
        <title>The Global Catalogue of Microorganisms (GCM) 10K type strain sequencing project: providing services to taxonomists for standard genome sequencing and annotation.</title>
        <authorList>
            <consortium name="The Broad Institute Genomics Platform"/>
            <consortium name="The Broad Institute Genome Sequencing Center for Infectious Disease"/>
            <person name="Wu L."/>
            <person name="Ma J."/>
        </authorList>
    </citation>
    <scope>NUCLEOTIDE SEQUENCE [LARGE SCALE GENOMIC DNA]</scope>
    <source>
        <strain evidence="8">JCM 18537</strain>
    </source>
</reference>
<dbReference type="PANTHER" id="PTHR11113">
    <property type="entry name" value="N-ACETYLGLUCOSAMINE-6-PHOSPHATE DEACETYLASE"/>
    <property type="match status" value="1"/>
</dbReference>
<dbReference type="Pfam" id="PF01979">
    <property type="entry name" value="Amidohydro_1"/>
    <property type="match status" value="1"/>
</dbReference>
<dbReference type="Proteomes" id="UP001501645">
    <property type="component" value="Unassembled WGS sequence"/>
</dbReference>
<dbReference type="SUPFAM" id="SSF51556">
    <property type="entry name" value="Metallo-dependent hydrolases"/>
    <property type="match status" value="1"/>
</dbReference>
<keyword evidence="8" id="KW-1185">Reference proteome</keyword>
<keyword evidence="4 5" id="KW-0119">Carbohydrate metabolism</keyword>
<accession>A0ABP9AJN8</accession>
<evidence type="ECO:0000256" key="3">
    <source>
        <dbReference type="ARBA" id="ARBA00022801"/>
    </source>
</evidence>
<comment type="caution">
    <text evidence="7">The sequence shown here is derived from an EMBL/GenBank/DDBJ whole genome shotgun (WGS) entry which is preliminary data.</text>
</comment>
<gene>
    <name evidence="7" type="primary">nagA_2</name>
    <name evidence="7" type="ORF">GCM10023351_28700</name>
</gene>
<name>A0ABP9AJN8_9MICO</name>